<feature type="region of interest" description="Disordered" evidence="2">
    <location>
        <begin position="301"/>
        <end position="322"/>
    </location>
</feature>
<dbReference type="InterPro" id="IPR003511">
    <property type="entry name" value="HORMA_dom"/>
</dbReference>
<keyword evidence="5" id="KW-1185">Reference proteome</keyword>
<dbReference type="AlphaFoldDB" id="H6BRT9"/>
<evidence type="ECO:0000256" key="1">
    <source>
        <dbReference type="ARBA" id="ARBA00010348"/>
    </source>
</evidence>
<evidence type="ECO:0000259" key="3">
    <source>
        <dbReference type="PROSITE" id="PS50815"/>
    </source>
</evidence>
<evidence type="ECO:0000256" key="2">
    <source>
        <dbReference type="SAM" id="MobiDB-lite"/>
    </source>
</evidence>
<dbReference type="eggNOG" id="KOG3186">
    <property type="taxonomic scope" value="Eukaryota"/>
</dbReference>
<feature type="compositionally biased region" description="Low complexity" evidence="2">
    <location>
        <begin position="243"/>
        <end position="269"/>
    </location>
</feature>
<dbReference type="PROSITE" id="PS50815">
    <property type="entry name" value="HORMA"/>
    <property type="match status" value="1"/>
</dbReference>
<dbReference type="Proteomes" id="UP000007304">
    <property type="component" value="Unassembled WGS sequence"/>
</dbReference>
<dbReference type="InterPro" id="IPR036570">
    <property type="entry name" value="HORMA_dom_sf"/>
</dbReference>
<name>H6BRT9_EXODN</name>
<dbReference type="PANTHER" id="PTHR11842:SF10">
    <property type="entry name" value="MITOTIC SPINDLE ASSEMBLY CHECKPOINT PROTEIN MAD2B"/>
    <property type="match status" value="1"/>
</dbReference>
<evidence type="ECO:0000313" key="5">
    <source>
        <dbReference type="Proteomes" id="UP000007304"/>
    </source>
</evidence>
<comment type="similarity">
    <text evidence="1">Belongs to the MAD2 family.</text>
</comment>
<sequence>MADHPPDTTNTTTGTTTTTTNPNLLSTHRAIVETLASFLTVATHHILFLRRIYPPISFLSTRAYNYPVRQNRHPLVCNWILDAIAAVRDQLERNTVEKIALCIFAVDTNRVLERWTFDLHSFPVVAKRDRDIAFVTIDSTTTATTISSIFANSINIADLEAHFRATLSRISTAAARLAPLPEETETSFTMAIEVKDNADRPVGRLDKMERKWMAAEPEAKPKASPETELEPEVEGQLGHPHPETNNHTTTTNDNSNPKTQNQTQTPQCQIHGRTHPVRRLEAGELRIEVWVEESAAKFEYNHDGSNNSNNNNNQGNTNQPLSRAEIRTKLMSYGAGTERFDPGVPPNGNEDLDVGIDQDGLGLGDGFDLEPPDINRKPQGGATTDYQRG</sequence>
<dbReference type="RefSeq" id="XP_009154502.1">
    <property type="nucleotide sequence ID" value="XM_009156254.1"/>
</dbReference>
<feature type="region of interest" description="Disordered" evidence="2">
    <location>
        <begin position="214"/>
        <end position="276"/>
    </location>
</feature>
<dbReference type="SUPFAM" id="SSF56019">
    <property type="entry name" value="The spindle assembly checkpoint protein mad2"/>
    <property type="match status" value="1"/>
</dbReference>
<protein>
    <submittedName>
        <fullName evidence="4">Mitotic spindle assembly checkpoint protein MAD2</fullName>
    </submittedName>
</protein>
<dbReference type="HOGENOM" id="CLU_050394_1_0_1"/>
<evidence type="ECO:0000313" key="4">
    <source>
        <dbReference type="EMBL" id="EHY54041.1"/>
    </source>
</evidence>
<feature type="domain" description="HORMA" evidence="3">
    <location>
        <begin position="29"/>
        <end position="237"/>
    </location>
</feature>
<dbReference type="GeneID" id="20306857"/>
<feature type="compositionally biased region" description="Low complexity" evidence="2">
    <location>
        <begin position="8"/>
        <end position="21"/>
    </location>
</feature>
<dbReference type="Pfam" id="PF02301">
    <property type="entry name" value="HORMA"/>
    <property type="match status" value="1"/>
</dbReference>
<dbReference type="GO" id="GO:0016035">
    <property type="term" value="C:zeta DNA polymerase complex"/>
    <property type="evidence" value="ECO:0007669"/>
    <property type="project" value="TreeGrafter"/>
</dbReference>
<dbReference type="InParanoid" id="H6BRT9"/>
<proteinExistence type="inferred from homology"/>
<dbReference type="OrthoDB" id="21254at2759"/>
<feature type="compositionally biased region" description="Basic and acidic residues" evidence="2">
    <location>
        <begin position="214"/>
        <end position="225"/>
    </location>
</feature>
<dbReference type="InterPro" id="IPR045091">
    <property type="entry name" value="Mad2-like"/>
</dbReference>
<feature type="region of interest" description="Disordered" evidence="2">
    <location>
        <begin position="335"/>
        <end position="389"/>
    </location>
</feature>
<dbReference type="STRING" id="858893.H6BRT9"/>
<gene>
    <name evidence="4" type="ORF">HMPREF1120_02218</name>
</gene>
<accession>H6BRT9</accession>
<reference evidence="4" key="1">
    <citation type="submission" date="2011-07" db="EMBL/GenBank/DDBJ databases">
        <title>The Genome Sequence of Exophiala (Wangiella) dermatitidis NIH/UT8656.</title>
        <authorList>
            <consortium name="The Broad Institute Genome Sequencing Platform"/>
            <person name="Cuomo C."/>
            <person name="Wang Z."/>
            <person name="Hunicke-Smith S."/>
            <person name="Szanislo P.J."/>
            <person name="Earl A."/>
            <person name="Young S.K."/>
            <person name="Zeng Q."/>
            <person name="Gargeya S."/>
            <person name="Fitzgerald M."/>
            <person name="Haas B."/>
            <person name="Abouelleil A."/>
            <person name="Alvarado L."/>
            <person name="Arachchi H.M."/>
            <person name="Berlin A."/>
            <person name="Brown A."/>
            <person name="Chapman S.B."/>
            <person name="Chen Z."/>
            <person name="Dunbar C."/>
            <person name="Freedman E."/>
            <person name="Gearin G."/>
            <person name="Gellesch M."/>
            <person name="Goldberg J."/>
            <person name="Griggs A."/>
            <person name="Gujja S."/>
            <person name="Heiman D."/>
            <person name="Howarth C."/>
            <person name="Larson L."/>
            <person name="Lui A."/>
            <person name="MacDonald P.J.P."/>
            <person name="Montmayeur A."/>
            <person name="Murphy C."/>
            <person name="Neiman D."/>
            <person name="Pearson M."/>
            <person name="Priest M."/>
            <person name="Roberts A."/>
            <person name="Saif S."/>
            <person name="Shea T."/>
            <person name="Shenoy N."/>
            <person name="Sisk P."/>
            <person name="Stolte C."/>
            <person name="Sykes S."/>
            <person name="Wortman J."/>
            <person name="Nusbaum C."/>
            <person name="Birren B."/>
        </authorList>
    </citation>
    <scope>NUCLEOTIDE SEQUENCE</scope>
    <source>
        <strain evidence="4">NIH/UT8656</strain>
    </source>
</reference>
<organism evidence="4 5">
    <name type="scientific">Exophiala dermatitidis (strain ATCC 34100 / CBS 525.76 / NIH/UT8656)</name>
    <name type="common">Black yeast</name>
    <name type="synonym">Wangiella dermatitidis</name>
    <dbReference type="NCBI Taxonomy" id="858893"/>
    <lineage>
        <taxon>Eukaryota</taxon>
        <taxon>Fungi</taxon>
        <taxon>Dikarya</taxon>
        <taxon>Ascomycota</taxon>
        <taxon>Pezizomycotina</taxon>
        <taxon>Eurotiomycetes</taxon>
        <taxon>Chaetothyriomycetidae</taxon>
        <taxon>Chaetothyriales</taxon>
        <taxon>Herpotrichiellaceae</taxon>
        <taxon>Exophiala</taxon>
    </lineage>
</organism>
<dbReference type="PANTHER" id="PTHR11842">
    <property type="entry name" value="MITOTIC SPINDLE ASSEMBLY CHECKPOINT PROTEIN MAD2"/>
    <property type="match status" value="1"/>
</dbReference>
<feature type="compositionally biased region" description="Low complexity" evidence="2">
    <location>
        <begin position="304"/>
        <end position="319"/>
    </location>
</feature>
<dbReference type="VEuPathDB" id="FungiDB:HMPREF1120_02218"/>
<feature type="region of interest" description="Disordered" evidence="2">
    <location>
        <begin position="1"/>
        <end position="22"/>
    </location>
</feature>
<dbReference type="Gene3D" id="3.30.900.10">
    <property type="entry name" value="HORMA domain"/>
    <property type="match status" value="1"/>
</dbReference>
<dbReference type="EMBL" id="JH226131">
    <property type="protein sequence ID" value="EHY54041.1"/>
    <property type="molecule type" value="Genomic_DNA"/>
</dbReference>